<name>A0ABT9VST8_9BACI</name>
<reference evidence="2 3" key="1">
    <citation type="submission" date="2023-07" db="EMBL/GenBank/DDBJ databases">
        <title>Genomic Encyclopedia of Type Strains, Phase IV (KMG-IV): sequencing the most valuable type-strain genomes for metagenomic binning, comparative biology and taxonomic classification.</title>
        <authorList>
            <person name="Goeker M."/>
        </authorList>
    </citation>
    <scope>NUCLEOTIDE SEQUENCE [LARGE SCALE GENOMIC DNA]</scope>
    <source>
        <strain evidence="2 3">DSM 19092</strain>
    </source>
</reference>
<sequence length="52" mass="5484">MKLSAVLGIGTAAATSILVAVLAGAAITLGPIWAARIYMYFLRQGWSATVMW</sequence>
<keyword evidence="1" id="KW-1133">Transmembrane helix</keyword>
<comment type="caution">
    <text evidence="2">The sequence shown here is derived from an EMBL/GenBank/DDBJ whole genome shotgun (WGS) entry which is preliminary data.</text>
</comment>
<evidence type="ECO:0000313" key="3">
    <source>
        <dbReference type="Proteomes" id="UP001225646"/>
    </source>
</evidence>
<evidence type="ECO:0000256" key="1">
    <source>
        <dbReference type="SAM" id="Phobius"/>
    </source>
</evidence>
<feature type="transmembrane region" description="Helical" evidence="1">
    <location>
        <begin position="6"/>
        <end position="34"/>
    </location>
</feature>
<proteinExistence type="predicted"/>
<keyword evidence="3" id="KW-1185">Reference proteome</keyword>
<protein>
    <submittedName>
        <fullName evidence="2">Uncharacterized protein</fullName>
    </submittedName>
</protein>
<dbReference type="Proteomes" id="UP001225646">
    <property type="component" value="Unassembled WGS sequence"/>
</dbReference>
<dbReference type="EMBL" id="JAUSTR010000041">
    <property type="protein sequence ID" value="MDQ0164051.1"/>
    <property type="molecule type" value="Genomic_DNA"/>
</dbReference>
<evidence type="ECO:0000313" key="2">
    <source>
        <dbReference type="EMBL" id="MDQ0164051.1"/>
    </source>
</evidence>
<gene>
    <name evidence="2" type="ORF">J2S06_003196</name>
</gene>
<accession>A0ABT9VST8</accession>
<organism evidence="2 3">
    <name type="scientific">Aeribacillus alveayuensis</name>
    <dbReference type="NCBI Taxonomy" id="279215"/>
    <lineage>
        <taxon>Bacteria</taxon>
        <taxon>Bacillati</taxon>
        <taxon>Bacillota</taxon>
        <taxon>Bacilli</taxon>
        <taxon>Bacillales</taxon>
        <taxon>Bacillaceae</taxon>
        <taxon>Aeribacillus</taxon>
    </lineage>
</organism>
<keyword evidence="1" id="KW-0812">Transmembrane</keyword>
<dbReference type="RefSeq" id="WP_419152932.1">
    <property type="nucleotide sequence ID" value="NZ_JAUSTR010000041.1"/>
</dbReference>
<keyword evidence="1" id="KW-0472">Membrane</keyword>